<organism evidence="1 2">
    <name type="scientific">Alligator mississippiensis</name>
    <name type="common">American alligator</name>
    <dbReference type="NCBI Taxonomy" id="8496"/>
    <lineage>
        <taxon>Eukaryota</taxon>
        <taxon>Metazoa</taxon>
        <taxon>Chordata</taxon>
        <taxon>Craniata</taxon>
        <taxon>Vertebrata</taxon>
        <taxon>Euteleostomi</taxon>
        <taxon>Archelosauria</taxon>
        <taxon>Archosauria</taxon>
        <taxon>Crocodylia</taxon>
        <taxon>Alligatoridae</taxon>
        <taxon>Alligatorinae</taxon>
        <taxon>Alligator</taxon>
    </lineage>
</organism>
<accession>A0A151MKA2</accession>
<keyword evidence="2" id="KW-1185">Reference proteome</keyword>
<proteinExistence type="predicted"/>
<evidence type="ECO:0000313" key="1">
    <source>
        <dbReference type="EMBL" id="KYO24954.1"/>
    </source>
</evidence>
<dbReference type="AlphaFoldDB" id="A0A151MKA2"/>
<evidence type="ECO:0000313" key="2">
    <source>
        <dbReference type="Proteomes" id="UP000050525"/>
    </source>
</evidence>
<reference evidence="1 2" key="1">
    <citation type="journal article" date="2012" name="Genome Biol.">
        <title>Sequencing three crocodilian genomes to illuminate the evolution of archosaurs and amniotes.</title>
        <authorList>
            <person name="St John J.A."/>
            <person name="Braun E.L."/>
            <person name="Isberg S.R."/>
            <person name="Miles L.G."/>
            <person name="Chong A.Y."/>
            <person name="Gongora J."/>
            <person name="Dalzell P."/>
            <person name="Moran C."/>
            <person name="Bed'hom B."/>
            <person name="Abzhanov A."/>
            <person name="Burgess S.C."/>
            <person name="Cooksey A.M."/>
            <person name="Castoe T.A."/>
            <person name="Crawford N.G."/>
            <person name="Densmore L.D."/>
            <person name="Drew J.C."/>
            <person name="Edwards S.V."/>
            <person name="Faircloth B.C."/>
            <person name="Fujita M.K."/>
            <person name="Greenwold M.J."/>
            <person name="Hoffmann F.G."/>
            <person name="Howard J.M."/>
            <person name="Iguchi T."/>
            <person name="Janes D.E."/>
            <person name="Khan S.Y."/>
            <person name="Kohno S."/>
            <person name="de Koning A.J."/>
            <person name="Lance S.L."/>
            <person name="McCarthy F.M."/>
            <person name="McCormack J.E."/>
            <person name="Merchant M.E."/>
            <person name="Peterson D.G."/>
            <person name="Pollock D.D."/>
            <person name="Pourmand N."/>
            <person name="Raney B.J."/>
            <person name="Roessler K.A."/>
            <person name="Sanford J.R."/>
            <person name="Sawyer R.H."/>
            <person name="Schmidt C.J."/>
            <person name="Triplett E.W."/>
            <person name="Tuberville T.D."/>
            <person name="Venegas-Anaya M."/>
            <person name="Howard J.T."/>
            <person name="Jarvis E.D."/>
            <person name="Guillette L.J.Jr."/>
            <person name="Glenn T.C."/>
            <person name="Green R.E."/>
            <person name="Ray D.A."/>
        </authorList>
    </citation>
    <scope>NUCLEOTIDE SEQUENCE [LARGE SCALE GENOMIC DNA]</scope>
    <source>
        <strain evidence="1">KSC_2009_1</strain>
    </source>
</reference>
<comment type="caution">
    <text evidence="1">The sequence shown here is derived from an EMBL/GenBank/DDBJ whole genome shotgun (WGS) entry which is preliminary data.</text>
</comment>
<protein>
    <submittedName>
        <fullName evidence="1">Uncharacterized protein</fullName>
    </submittedName>
</protein>
<gene>
    <name evidence="1" type="ORF">Y1Q_0023808</name>
</gene>
<sequence>MVGRPRVLVFLLENSGVLQTCRSQALSNCVSSREFDCRPMGTTNANKTFLTVLPFPLKGLGHIARLGSKILAELFLKVLETDEGEERREGVWY</sequence>
<dbReference type="EMBL" id="AKHW03005996">
    <property type="protein sequence ID" value="KYO24954.1"/>
    <property type="molecule type" value="Genomic_DNA"/>
</dbReference>
<name>A0A151MKA2_ALLMI</name>
<dbReference type="Proteomes" id="UP000050525">
    <property type="component" value="Unassembled WGS sequence"/>
</dbReference>